<dbReference type="SUPFAM" id="SSF57850">
    <property type="entry name" value="RING/U-box"/>
    <property type="match status" value="1"/>
</dbReference>
<evidence type="ECO:0000256" key="1">
    <source>
        <dbReference type="ARBA" id="ARBA00004123"/>
    </source>
</evidence>
<reference evidence="14" key="1">
    <citation type="submission" date="2014-04" db="EMBL/GenBank/DDBJ databases">
        <title>Evolutionary Origins and Diversification of the Mycorrhizal Mutualists.</title>
        <authorList>
            <consortium name="DOE Joint Genome Institute"/>
            <consortium name="Mycorrhizal Genomics Consortium"/>
            <person name="Kohler A."/>
            <person name="Kuo A."/>
            <person name="Nagy L.G."/>
            <person name="Floudas D."/>
            <person name="Copeland A."/>
            <person name="Barry K.W."/>
            <person name="Cichocki N."/>
            <person name="Veneault-Fourrey C."/>
            <person name="LaButti K."/>
            <person name="Lindquist E.A."/>
            <person name="Lipzen A."/>
            <person name="Lundell T."/>
            <person name="Morin E."/>
            <person name="Murat C."/>
            <person name="Riley R."/>
            <person name="Ohm R."/>
            <person name="Sun H."/>
            <person name="Tunlid A."/>
            <person name="Henrissat B."/>
            <person name="Grigoriev I.V."/>
            <person name="Hibbett D.S."/>
            <person name="Martin F."/>
        </authorList>
    </citation>
    <scope>NUCLEOTIDE SEQUENCE [LARGE SCALE GENOMIC DNA]</scope>
    <source>
        <strain evidence="14">FD-334 SS-4</strain>
    </source>
</reference>
<evidence type="ECO:0000313" key="14">
    <source>
        <dbReference type="Proteomes" id="UP000054270"/>
    </source>
</evidence>
<dbReference type="AlphaFoldDB" id="A0A0D2NZE2"/>
<evidence type="ECO:0000259" key="12">
    <source>
        <dbReference type="PROSITE" id="PS51044"/>
    </source>
</evidence>
<dbReference type="Pfam" id="PF11789">
    <property type="entry name" value="zf-Nse"/>
    <property type="match status" value="1"/>
</dbReference>
<evidence type="ECO:0000256" key="11">
    <source>
        <dbReference type="SAM" id="MobiDB-lite"/>
    </source>
</evidence>
<dbReference type="PANTHER" id="PTHR21330">
    <property type="entry name" value="E3 SUMO-PROTEIN LIGASE NSE2"/>
    <property type="match status" value="1"/>
</dbReference>
<keyword evidence="14" id="KW-1185">Reference proteome</keyword>
<comment type="similarity">
    <text evidence="3">Belongs to the NSE2 family.</text>
</comment>
<dbReference type="UniPathway" id="UPA00886"/>
<dbReference type="CDD" id="cd16651">
    <property type="entry name" value="SPL-RING_NSE2"/>
    <property type="match status" value="1"/>
</dbReference>
<dbReference type="STRING" id="945553.A0A0D2NZE2"/>
<dbReference type="GO" id="GO:0000724">
    <property type="term" value="P:double-strand break repair via homologous recombination"/>
    <property type="evidence" value="ECO:0007669"/>
    <property type="project" value="InterPro"/>
</dbReference>
<evidence type="ECO:0000256" key="6">
    <source>
        <dbReference type="ARBA" id="ARBA00022771"/>
    </source>
</evidence>
<dbReference type="GO" id="GO:0061665">
    <property type="term" value="F:SUMO ligase activity"/>
    <property type="evidence" value="ECO:0007669"/>
    <property type="project" value="TreeGrafter"/>
</dbReference>
<evidence type="ECO:0000256" key="5">
    <source>
        <dbReference type="ARBA" id="ARBA00022723"/>
    </source>
</evidence>
<dbReference type="OMA" id="CPATGCK"/>
<dbReference type="EMBL" id="KN817539">
    <property type="protein sequence ID" value="KJA24059.1"/>
    <property type="molecule type" value="Genomic_DNA"/>
</dbReference>
<proteinExistence type="inferred from homology"/>
<comment type="subcellular location">
    <subcellularLocation>
        <location evidence="1">Nucleus</location>
    </subcellularLocation>
</comment>
<keyword evidence="9" id="KW-0539">Nucleus</keyword>
<evidence type="ECO:0000256" key="7">
    <source>
        <dbReference type="ARBA" id="ARBA00022786"/>
    </source>
</evidence>
<evidence type="ECO:0000256" key="8">
    <source>
        <dbReference type="ARBA" id="ARBA00022833"/>
    </source>
</evidence>
<organism evidence="13 14">
    <name type="scientific">Hypholoma sublateritium (strain FD-334 SS-4)</name>
    <dbReference type="NCBI Taxonomy" id="945553"/>
    <lineage>
        <taxon>Eukaryota</taxon>
        <taxon>Fungi</taxon>
        <taxon>Dikarya</taxon>
        <taxon>Basidiomycota</taxon>
        <taxon>Agaricomycotina</taxon>
        <taxon>Agaricomycetes</taxon>
        <taxon>Agaricomycetidae</taxon>
        <taxon>Agaricales</taxon>
        <taxon>Agaricineae</taxon>
        <taxon>Strophariaceae</taxon>
        <taxon>Hypholoma</taxon>
    </lineage>
</organism>
<dbReference type="GO" id="GO:0030915">
    <property type="term" value="C:Smc5-Smc6 complex"/>
    <property type="evidence" value="ECO:0007669"/>
    <property type="project" value="InterPro"/>
</dbReference>
<sequence length="344" mass="38637">MPVPTTSRHRLSRRQNSEEIEDARRTQARRPADDVSDDDQPAPRVKKEKKGKKRAAANDDDDDAPDGGAPVEEEDEDDDDRIDVDNFPDQPLSRADLHKLKGIAQDWESMANQIGQQYSIYRDVAIAMAEAGEPDITSSADLQSLDRDMKEFIDVCAEMRVHAKSLDLLHQRIAQEEAVVEPEAIYESGVQTLMDEYAGKTSRQKYLKDPRYSEFQSSIWEVHHPEDPMPPLTEFIPREDGDDSDDEDDLEIGGVTQNYNCPISLTTLVNPVTSRVCNHSFSKASIDGYFVNRTRPLKCPASGCNKTFRHDDCLPDSALEKKVIKHLRHVATAASQDSDGEVVD</sequence>
<protein>
    <recommendedName>
        <fullName evidence="12">SP-RING-type domain-containing protein</fullName>
    </recommendedName>
</protein>
<dbReference type="InterPro" id="IPR026846">
    <property type="entry name" value="Nse2(Mms21)"/>
</dbReference>
<dbReference type="Gene3D" id="3.30.40.10">
    <property type="entry name" value="Zinc/RING finger domain, C3HC4 (zinc finger)"/>
    <property type="match status" value="1"/>
</dbReference>
<evidence type="ECO:0000256" key="3">
    <source>
        <dbReference type="ARBA" id="ARBA00008212"/>
    </source>
</evidence>
<dbReference type="GO" id="GO:0005634">
    <property type="term" value="C:nucleus"/>
    <property type="evidence" value="ECO:0007669"/>
    <property type="project" value="UniProtKB-SubCell"/>
</dbReference>
<keyword evidence="7" id="KW-0833">Ubl conjugation pathway</keyword>
<dbReference type="InterPro" id="IPR004181">
    <property type="entry name" value="Znf_MIZ"/>
</dbReference>
<feature type="region of interest" description="Disordered" evidence="11">
    <location>
        <begin position="1"/>
        <end position="93"/>
    </location>
</feature>
<gene>
    <name evidence="13" type="ORF">HYPSUDRAFT_86327</name>
</gene>
<keyword evidence="4" id="KW-0808">Transferase</keyword>
<keyword evidence="8" id="KW-0862">Zinc</keyword>
<dbReference type="GO" id="GO:0008270">
    <property type="term" value="F:zinc ion binding"/>
    <property type="evidence" value="ECO:0007669"/>
    <property type="project" value="UniProtKB-KW"/>
</dbReference>
<evidence type="ECO:0000313" key="13">
    <source>
        <dbReference type="EMBL" id="KJA24059.1"/>
    </source>
</evidence>
<dbReference type="Proteomes" id="UP000054270">
    <property type="component" value="Unassembled WGS sequence"/>
</dbReference>
<evidence type="ECO:0000256" key="10">
    <source>
        <dbReference type="PROSITE-ProRule" id="PRU00452"/>
    </source>
</evidence>
<dbReference type="InterPro" id="IPR013083">
    <property type="entry name" value="Znf_RING/FYVE/PHD"/>
</dbReference>
<evidence type="ECO:0000256" key="9">
    <source>
        <dbReference type="ARBA" id="ARBA00023242"/>
    </source>
</evidence>
<comment type="pathway">
    <text evidence="2">Protein modification; protein sumoylation.</text>
</comment>
<accession>A0A0D2NZE2</accession>
<dbReference type="PROSITE" id="PS51044">
    <property type="entry name" value="ZF_SP_RING"/>
    <property type="match status" value="1"/>
</dbReference>
<dbReference type="PANTHER" id="PTHR21330:SF1">
    <property type="entry name" value="E3 SUMO-PROTEIN LIGASE NSE2"/>
    <property type="match status" value="1"/>
</dbReference>
<feature type="domain" description="SP-RING-type" evidence="12">
    <location>
        <begin position="246"/>
        <end position="328"/>
    </location>
</feature>
<keyword evidence="5" id="KW-0479">Metal-binding</keyword>
<name>A0A0D2NZE2_HYPSF</name>
<feature type="compositionally biased region" description="Acidic residues" evidence="11">
    <location>
        <begin position="58"/>
        <end position="82"/>
    </location>
</feature>
<feature type="compositionally biased region" description="Basic and acidic residues" evidence="11">
    <location>
        <begin position="22"/>
        <end position="33"/>
    </location>
</feature>
<dbReference type="GO" id="GO:0016925">
    <property type="term" value="P:protein sumoylation"/>
    <property type="evidence" value="ECO:0007669"/>
    <property type="project" value="UniProtKB-UniPathway"/>
</dbReference>
<feature type="compositionally biased region" description="Basic residues" evidence="11">
    <location>
        <begin position="44"/>
        <end position="55"/>
    </location>
</feature>
<dbReference type="OrthoDB" id="26899at2759"/>
<keyword evidence="6 10" id="KW-0863">Zinc-finger</keyword>
<evidence type="ECO:0000256" key="2">
    <source>
        <dbReference type="ARBA" id="ARBA00004718"/>
    </source>
</evidence>
<evidence type="ECO:0000256" key="4">
    <source>
        <dbReference type="ARBA" id="ARBA00022679"/>
    </source>
</evidence>